<gene>
    <name evidence="2" type="ORF">IAC39_00480</name>
</gene>
<protein>
    <submittedName>
        <fullName evidence="2">YfhO family protein</fullName>
    </submittedName>
</protein>
<feature type="transmembrane region" description="Helical" evidence="1">
    <location>
        <begin position="366"/>
        <end position="389"/>
    </location>
</feature>
<keyword evidence="1" id="KW-0812">Transmembrane</keyword>
<feature type="transmembrane region" description="Helical" evidence="1">
    <location>
        <begin position="119"/>
        <end position="138"/>
    </location>
</feature>
<keyword evidence="1" id="KW-0472">Membrane</keyword>
<accession>A0A9D1KKT4</accession>
<dbReference type="EMBL" id="DVLL01000002">
    <property type="protein sequence ID" value="HIT58193.1"/>
    <property type="molecule type" value="Genomic_DNA"/>
</dbReference>
<dbReference type="PANTHER" id="PTHR38454">
    <property type="entry name" value="INTEGRAL MEMBRANE PROTEIN-RELATED"/>
    <property type="match status" value="1"/>
</dbReference>
<feature type="transmembrane region" description="Helical" evidence="1">
    <location>
        <begin position="478"/>
        <end position="500"/>
    </location>
</feature>
<dbReference type="PANTHER" id="PTHR38454:SF1">
    <property type="entry name" value="INTEGRAL MEMBRANE PROTEIN"/>
    <property type="match status" value="1"/>
</dbReference>
<dbReference type="Pfam" id="PF09586">
    <property type="entry name" value="YfhO"/>
    <property type="match status" value="1"/>
</dbReference>
<feature type="transmembrane region" description="Helical" evidence="1">
    <location>
        <begin position="172"/>
        <end position="192"/>
    </location>
</feature>
<feature type="transmembrane region" description="Helical" evidence="1">
    <location>
        <begin position="274"/>
        <end position="298"/>
    </location>
</feature>
<feature type="transmembrane region" description="Helical" evidence="1">
    <location>
        <begin position="426"/>
        <end position="442"/>
    </location>
</feature>
<evidence type="ECO:0000313" key="3">
    <source>
        <dbReference type="Proteomes" id="UP000824136"/>
    </source>
</evidence>
<keyword evidence="1" id="KW-1133">Transmembrane helix</keyword>
<proteinExistence type="predicted"/>
<organism evidence="2 3">
    <name type="scientific">Candidatus Faeciplasma pullistercoris</name>
    <dbReference type="NCBI Taxonomy" id="2840800"/>
    <lineage>
        <taxon>Bacteria</taxon>
        <taxon>Bacillati</taxon>
        <taxon>Bacillota</taxon>
        <taxon>Clostridia</taxon>
        <taxon>Eubacteriales</taxon>
        <taxon>Oscillospiraceae</taxon>
        <taxon>Oscillospiraceae incertae sedis</taxon>
        <taxon>Candidatus Faeciplasma</taxon>
    </lineage>
</organism>
<feature type="transmembrane region" description="Helical" evidence="1">
    <location>
        <begin position="395"/>
        <end position="414"/>
    </location>
</feature>
<name>A0A9D1KKT4_9FIRM</name>
<dbReference type="AlphaFoldDB" id="A0A9D1KKT4"/>
<feature type="transmembrane region" description="Helical" evidence="1">
    <location>
        <begin position="904"/>
        <end position="924"/>
    </location>
</feature>
<feature type="transmembrane region" description="Helical" evidence="1">
    <location>
        <begin position="454"/>
        <end position="471"/>
    </location>
</feature>
<evidence type="ECO:0000313" key="2">
    <source>
        <dbReference type="EMBL" id="HIT58193.1"/>
    </source>
</evidence>
<reference evidence="2" key="2">
    <citation type="journal article" date="2021" name="PeerJ">
        <title>Extensive microbial diversity within the chicken gut microbiome revealed by metagenomics and culture.</title>
        <authorList>
            <person name="Gilroy R."/>
            <person name="Ravi A."/>
            <person name="Getino M."/>
            <person name="Pursley I."/>
            <person name="Horton D.L."/>
            <person name="Alikhan N.F."/>
            <person name="Baker D."/>
            <person name="Gharbi K."/>
            <person name="Hall N."/>
            <person name="Watson M."/>
            <person name="Adriaenssens E.M."/>
            <person name="Foster-Nyarko E."/>
            <person name="Jarju S."/>
            <person name="Secka A."/>
            <person name="Antonio M."/>
            <person name="Oren A."/>
            <person name="Chaudhuri R.R."/>
            <person name="La Ragione R."/>
            <person name="Hildebrand F."/>
            <person name="Pallen M.J."/>
        </authorList>
    </citation>
    <scope>NUCLEOTIDE SEQUENCE</scope>
    <source>
        <strain evidence="2">CHK33-4379</strain>
    </source>
</reference>
<feature type="transmembrane region" description="Helical" evidence="1">
    <location>
        <begin position="52"/>
        <end position="71"/>
    </location>
</feature>
<dbReference type="Proteomes" id="UP000824136">
    <property type="component" value="Unassembled WGS sequence"/>
</dbReference>
<dbReference type="InterPro" id="IPR018580">
    <property type="entry name" value="Uncharacterised_YfhO"/>
</dbReference>
<reference evidence="2" key="1">
    <citation type="submission" date="2020-10" db="EMBL/GenBank/DDBJ databases">
        <authorList>
            <person name="Gilroy R."/>
        </authorList>
    </citation>
    <scope>NUCLEOTIDE SEQUENCE</scope>
    <source>
        <strain evidence="2">CHK33-4379</strain>
    </source>
</reference>
<evidence type="ECO:0000256" key="1">
    <source>
        <dbReference type="SAM" id="Phobius"/>
    </source>
</evidence>
<sequence length="940" mass="106903">MAEIENQAAAQTAEAAQSGVGEKKKRFIGLRRFFGALLENNPIGRWCYRHRYGLLIFFLPVFIMYLVYAFFGVHPYGDMSVLVLDLNGQYVSYYEMMKDAIFGDNSLIYSWSRNLSGEMMGMFGYYLASPFMWIVVLLPRTMMCGALEIMQLAKIGCCALTFAYYLRKSKGASNYMQVIFSVSYALMTYIVVELMNPMWIDGMIWLPVILLGIEELVDKNKMLKLILSLTIMFISHFYIGYMIGFFCAIYFIYYIFSRPGHAVASHFVRAGLKFAASAVISVLSAAIVLIPVYCSLSLGKLSFSDPDFSPEPQFNIFEFLTKVFPNSYDTVRPEGLPMIACGTIVILLIPLFFLNTRITVKEKVSLGALMFSIFGSMYLSTVDIAWHGFQVPNWLPYRYSFTFSFIMLIMAYRAFENMEGVSFKEIGLTAFGWVALLAFLNYQQFEDFSLGETVWFSVLAIVVFTTLLFLYKKHHNAAMRVVVAVFICLEIFENSLYTIWSIDYDVVYSTYSSYQDYFIDGRNVVDMVEEQDDGLYRMEKTFHRTVNDPMGMDFKGISHSSSTMNTPVLDLLKSLGFGMQGHSTRYTGATVLTDSLLGIKYLMYKPDKLTPTVDEKEINRQNIQNELKLPYEDYTLLLSDQDTGTEISVYQNPYALSVGYMASTDILETVLDSNDPIENQQRLLRGLTGDDSLEVFNRNYSYYSDTANCSVATTGDHIMYTTTVSERDSYVEFTFTVDTDNPVYAFFPTLYQRQCNMWLKADSWDINNYAFVDYFFTGEHYSILDLGTFEPGQKVKLRMTLANGEALFSDVLIYELDVDGMAAALDTLRDGEWVIDEHTDTYLSGQVTAGEDEILFTTIPYEPGWSITVDGEKVEPVKLVGSLIGINVPAGTHTVTMRFWPDHLTLAIIVSLVGLSLIAIVFVLEYKNGKIFRMILAKTK</sequence>
<feature type="transmembrane region" description="Helical" evidence="1">
    <location>
        <begin position="335"/>
        <end position="354"/>
    </location>
</feature>
<feature type="transmembrane region" description="Helical" evidence="1">
    <location>
        <begin position="229"/>
        <end position="253"/>
    </location>
</feature>
<comment type="caution">
    <text evidence="2">The sequence shown here is derived from an EMBL/GenBank/DDBJ whole genome shotgun (WGS) entry which is preliminary data.</text>
</comment>